<feature type="binding site" evidence="6">
    <location>
        <position position="331"/>
    </location>
    <ligand>
        <name>a divalent metal cation</name>
        <dbReference type="ChEBI" id="CHEBI:60240"/>
        <label>1</label>
    </ligand>
</feature>
<dbReference type="PANTHER" id="PTHR13799:SF14">
    <property type="entry name" value="GTP CYCLOHYDROLASE 1 TYPE 2 HOMOLOG"/>
    <property type="match status" value="1"/>
</dbReference>
<evidence type="ECO:0000256" key="1">
    <source>
        <dbReference type="ARBA" id="ARBA00006964"/>
    </source>
</evidence>
<comment type="caution">
    <text evidence="7">The sequence shown here is derived from an EMBL/GenBank/DDBJ whole genome shotgun (WGS) entry which is preliminary data.</text>
</comment>
<dbReference type="FunFam" id="3.30.70.120:FF:000006">
    <property type="entry name" value="GTP cyclohydrolase 1 type 2 homolog"/>
    <property type="match status" value="1"/>
</dbReference>
<evidence type="ECO:0000313" key="8">
    <source>
        <dbReference type="Proteomes" id="UP000305848"/>
    </source>
</evidence>
<accession>A0A4U3LA67</accession>
<evidence type="ECO:0000256" key="2">
    <source>
        <dbReference type="ARBA" id="ARBA00011643"/>
    </source>
</evidence>
<dbReference type="GO" id="GO:0005737">
    <property type="term" value="C:cytoplasm"/>
    <property type="evidence" value="ECO:0007669"/>
    <property type="project" value="TreeGrafter"/>
</dbReference>
<feature type="binding site" evidence="6">
    <location>
        <position position="327"/>
    </location>
    <ligand>
        <name>a divalent metal cation</name>
        <dbReference type="ChEBI" id="CHEBI:60240"/>
        <label>1</label>
    </ligand>
</feature>
<evidence type="ECO:0000313" key="7">
    <source>
        <dbReference type="EMBL" id="TKK71529.1"/>
    </source>
</evidence>
<dbReference type="NCBIfam" id="TIGR00486">
    <property type="entry name" value="YbgI_SA1388"/>
    <property type="match status" value="1"/>
</dbReference>
<evidence type="ECO:0000256" key="3">
    <source>
        <dbReference type="ARBA" id="ARBA00022112"/>
    </source>
</evidence>
<dbReference type="GO" id="GO:0046872">
    <property type="term" value="F:metal ion binding"/>
    <property type="evidence" value="ECO:0007669"/>
    <property type="project" value="UniProtKB-UniRule"/>
</dbReference>
<dbReference type="FunFam" id="3.40.1390.30:FF:000001">
    <property type="entry name" value="GTP cyclohydrolase 1 type 2"/>
    <property type="match status" value="1"/>
</dbReference>
<dbReference type="AlphaFoldDB" id="A0A4U3LA67"/>
<name>A0A4U3LA67_9BACT</name>
<dbReference type="PIRSF" id="PIRSF037489">
    <property type="entry name" value="UCP037489_NIF3_YqfO"/>
    <property type="match status" value="1"/>
</dbReference>
<feature type="binding site" evidence="6">
    <location>
        <position position="103"/>
    </location>
    <ligand>
        <name>a divalent metal cation</name>
        <dbReference type="ChEBI" id="CHEBI:60240"/>
        <label>1</label>
    </ligand>
</feature>
<proteinExistence type="inferred from homology"/>
<feature type="binding site" evidence="6">
    <location>
        <position position="65"/>
    </location>
    <ligand>
        <name>a divalent metal cation</name>
        <dbReference type="ChEBI" id="CHEBI:60240"/>
        <label>1</label>
    </ligand>
</feature>
<dbReference type="PANTHER" id="PTHR13799">
    <property type="entry name" value="NGG1 INTERACTING FACTOR 3"/>
    <property type="match status" value="1"/>
</dbReference>
<keyword evidence="4 5" id="KW-0479">Metal-binding</keyword>
<reference evidence="7 8" key="1">
    <citation type="submission" date="2019-05" db="EMBL/GenBank/DDBJ databases">
        <title>Panacibacter sp. strain 17mud1-8 Genome sequencing and assembly.</title>
        <authorList>
            <person name="Chhetri G."/>
        </authorList>
    </citation>
    <scope>NUCLEOTIDE SEQUENCE [LARGE SCALE GENOMIC DNA]</scope>
    <source>
        <strain evidence="7 8">17mud1-8</strain>
    </source>
</reference>
<dbReference type="OrthoDB" id="9792792at2"/>
<protein>
    <recommendedName>
        <fullName evidence="3 5">GTP cyclohydrolase 1 type 2 homolog</fullName>
    </recommendedName>
</protein>
<keyword evidence="8" id="KW-1185">Reference proteome</keyword>
<dbReference type="Proteomes" id="UP000305848">
    <property type="component" value="Unassembled WGS sequence"/>
</dbReference>
<dbReference type="Gene3D" id="3.30.70.120">
    <property type="match status" value="1"/>
</dbReference>
<dbReference type="SUPFAM" id="SSF102705">
    <property type="entry name" value="NIF3 (NGG1p interacting factor 3)-like"/>
    <property type="match status" value="1"/>
</dbReference>
<evidence type="ECO:0000256" key="5">
    <source>
        <dbReference type="PIRNR" id="PIRNR037489"/>
    </source>
</evidence>
<comment type="similarity">
    <text evidence="1 5">Belongs to the GTP cyclohydrolase I type 2/NIF3 family.</text>
</comment>
<dbReference type="EMBL" id="SZQL01000001">
    <property type="protein sequence ID" value="TKK71529.1"/>
    <property type="molecule type" value="Genomic_DNA"/>
</dbReference>
<sequence>MNISEVIQTLEAYAPLPYQESYDNAGLLTGSKDWNCTGILCTLDATEAVVNEAVEKNCNLIIAHHPIIFSGLKKITGKNYVERTVIAAIKNNIAIYAIHTNLDNVYNGVSRRMAEKLGLQNCKVLDPKPGLLKKLYTYVPVDDAEKVRAVIFKAGAGDIGNYGECSFNIEGIGTYKPQEGADPYIGKIGKRAETKEIKLEIIFPAHLQRQVISALQATHPYEEVAYDVITLANEFQQVGSGMTGELPETMSETDFLHRISKVFNLRLIKHTPLLNKNVKKVALCGGAGNFLLPKAIAAGADFYITSDVKYHEFFDADGRIVFADIGHWESEQFTIDLLFDILQSKFHNFAVLKTGVRTNPVCYFLWR</sequence>
<comment type="subunit">
    <text evidence="2">Homohexamer.</text>
</comment>
<gene>
    <name evidence="7" type="ORF">FC093_00440</name>
</gene>
<dbReference type="Gene3D" id="3.40.1390.30">
    <property type="entry name" value="NIF3 (NGG1p interacting factor 3)-like"/>
    <property type="match status" value="1"/>
</dbReference>
<dbReference type="InterPro" id="IPR017221">
    <property type="entry name" value="DUF34/NIF3_bac"/>
</dbReference>
<dbReference type="InterPro" id="IPR015867">
    <property type="entry name" value="N-reg_PII/ATP_PRibTrfase_C"/>
</dbReference>
<dbReference type="RefSeq" id="WP_137259769.1">
    <property type="nucleotide sequence ID" value="NZ_SZQL01000001.1"/>
</dbReference>
<dbReference type="InterPro" id="IPR002678">
    <property type="entry name" value="DUF34/NIF3"/>
</dbReference>
<evidence type="ECO:0000256" key="6">
    <source>
        <dbReference type="PIRSR" id="PIRSR602678-1"/>
    </source>
</evidence>
<evidence type="ECO:0000256" key="4">
    <source>
        <dbReference type="ARBA" id="ARBA00022723"/>
    </source>
</evidence>
<organism evidence="7 8">
    <name type="scientific">Ilyomonas limi</name>
    <dbReference type="NCBI Taxonomy" id="2575867"/>
    <lineage>
        <taxon>Bacteria</taxon>
        <taxon>Pseudomonadati</taxon>
        <taxon>Bacteroidota</taxon>
        <taxon>Chitinophagia</taxon>
        <taxon>Chitinophagales</taxon>
        <taxon>Chitinophagaceae</taxon>
        <taxon>Ilyomonas</taxon>
    </lineage>
</organism>
<dbReference type="Pfam" id="PF01784">
    <property type="entry name" value="DUF34_NIF3"/>
    <property type="match status" value="1"/>
</dbReference>
<feature type="binding site" evidence="6">
    <location>
        <position position="64"/>
    </location>
    <ligand>
        <name>a divalent metal cation</name>
        <dbReference type="ChEBI" id="CHEBI:60240"/>
        <label>2</label>
    </ligand>
</feature>
<dbReference type="InterPro" id="IPR036069">
    <property type="entry name" value="DUF34/NIF3_sf"/>
</dbReference>